<evidence type="ECO:0000313" key="3">
    <source>
        <dbReference type="Proteomes" id="UP000176633"/>
    </source>
</evidence>
<dbReference type="InterPro" id="IPR017896">
    <property type="entry name" value="4Fe4S_Fe-S-bd"/>
</dbReference>
<dbReference type="PROSITE" id="PS51379">
    <property type="entry name" value="4FE4S_FER_2"/>
    <property type="match status" value="1"/>
</dbReference>
<accession>A0A1F6C3L6</accession>
<name>A0A1F6C3L6_9BACT</name>
<dbReference type="Gene3D" id="3.30.70.20">
    <property type="match status" value="1"/>
</dbReference>
<comment type="caution">
    <text evidence="2">The sequence shown here is derived from an EMBL/GenBank/DDBJ whole genome shotgun (WGS) entry which is preliminary data.</text>
</comment>
<dbReference type="AlphaFoldDB" id="A0A1F6C3L6"/>
<protein>
    <recommendedName>
        <fullName evidence="1">4Fe-4S ferredoxin-type domain-containing protein</fullName>
    </recommendedName>
</protein>
<proteinExistence type="predicted"/>
<dbReference type="Proteomes" id="UP000176633">
    <property type="component" value="Unassembled WGS sequence"/>
</dbReference>
<sequence>MNKFKINFNKEVCINCGACASVCVNWIMDGIEVRPKETVISEEEMKSNKEAEDICPVKAIKIEG</sequence>
<reference evidence="2 3" key="1">
    <citation type="journal article" date="2016" name="Nat. Commun.">
        <title>Thousands of microbial genomes shed light on interconnected biogeochemical processes in an aquifer system.</title>
        <authorList>
            <person name="Anantharaman K."/>
            <person name="Brown C.T."/>
            <person name="Hug L.A."/>
            <person name="Sharon I."/>
            <person name="Castelle C.J."/>
            <person name="Probst A.J."/>
            <person name="Thomas B.C."/>
            <person name="Singh A."/>
            <person name="Wilkins M.J."/>
            <person name="Karaoz U."/>
            <person name="Brodie E.L."/>
            <person name="Williams K.H."/>
            <person name="Hubbard S.S."/>
            <person name="Banfield J.F."/>
        </authorList>
    </citation>
    <scope>NUCLEOTIDE SEQUENCE [LARGE SCALE GENOMIC DNA]</scope>
</reference>
<organism evidence="2 3">
    <name type="scientific">Candidatus Jorgensenbacteria bacterium RIFCSPLOWO2_12_FULL_42_11</name>
    <dbReference type="NCBI Taxonomy" id="1798473"/>
    <lineage>
        <taxon>Bacteria</taxon>
        <taxon>Candidatus Joergenseniibacteriota</taxon>
    </lineage>
</organism>
<evidence type="ECO:0000313" key="2">
    <source>
        <dbReference type="EMBL" id="OGG43387.1"/>
    </source>
</evidence>
<evidence type="ECO:0000259" key="1">
    <source>
        <dbReference type="PROSITE" id="PS51379"/>
    </source>
</evidence>
<gene>
    <name evidence="2" type="ORF">A3G50_02445</name>
</gene>
<dbReference type="SUPFAM" id="SSF54862">
    <property type="entry name" value="4Fe-4S ferredoxins"/>
    <property type="match status" value="1"/>
</dbReference>
<dbReference type="EMBL" id="MFKM01000015">
    <property type="protein sequence ID" value="OGG43387.1"/>
    <property type="molecule type" value="Genomic_DNA"/>
</dbReference>
<feature type="domain" description="4Fe-4S ferredoxin-type" evidence="1">
    <location>
        <begin position="4"/>
        <end position="36"/>
    </location>
</feature>
<dbReference type="Pfam" id="PF00037">
    <property type="entry name" value="Fer4"/>
    <property type="match status" value="1"/>
</dbReference>
<dbReference type="STRING" id="1798473.A3G50_02445"/>